<dbReference type="Pfam" id="PF20231">
    <property type="entry name" value="DUF6589"/>
    <property type="match status" value="1"/>
</dbReference>
<dbReference type="Proteomes" id="UP000724874">
    <property type="component" value="Unassembled WGS sequence"/>
</dbReference>
<accession>A0A9P5TF88</accession>
<protein>
    <recommendedName>
        <fullName evidence="1">DUF6589 domain-containing protein</fullName>
    </recommendedName>
</protein>
<dbReference type="EMBL" id="JADNYJ010000396">
    <property type="protein sequence ID" value="KAF8869864.1"/>
    <property type="molecule type" value="Genomic_DNA"/>
</dbReference>
<sequence>MFQVIMGVFLSSSGASHRIIDTFNHMGLSVSYQMVQTSLKTLSEDAKLQAQSNVKKTKGLWGVVYDNINFTLCKASQRLDSATQQINATTLAVFSLPKKFTRKAYAKALSIAKRNKLAGLRRLLYLDSLTPSIEKHAQVTAAFKHTIRSIILANCPGKMCRRCPTKLLCQHTKKLKPKIRCLSSEKTHFFPLPALNEEEASMGGTIRVIEKIYTHFELRLLVGDWLTIRNLRLMKDEQRDEFSSFLRFDWVQEAAMPFHFQLNALYMICRIHLGTMAQQNPSSLEHHRNLLRRAKLDTKKPEYNKAKELVMHSLIARILDCTRFMTTSAAHEALEIGDEVLAHSILFIRDSLFFWEFCDAIRDADVGRMWVVYDFWVYMTHGAGCHNYGNEILEMKAMFTHEFPWNGRL</sequence>
<evidence type="ECO:0000313" key="2">
    <source>
        <dbReference type="EMBL" id="KAF8869864.1"/>
    </source>
</evidence>
<name>A0A9P5TF88_GYMJU</name>
<evidence type="ECO:0000259" key="1">
    <source>
        <dbReference type="Pfam" id="PF20231"/>
    </source>
</evidence>
<evidence type="ECO:0000313" key="3">
    <source>
        <dbReference type="Proteomes" id="UP000724874"/>
    </source>
</evidence>
<dbReference type="InterPro" id="IPR046496">
    <property type="entry name" value="DUF6589"/>
</dbReference>
<comment type="caution">
    <text evidence="2">The sequence shown here is derived from an EMBL/GenBank/DDBJ whole genome shotgun (WGS) entry which is preliminary data.</text>
</comment>
<dbReference type="OrthoDB" id="3207600at2759"/>
<organism evidence="2 3">
    <name type="scientific">Gymnopilus junonius</name>
    <name type="common">Spectacular rustgill mushroom</name>
    <name type="synonym">Gymnopilus spectabilis subsp. junonius</name>
    <dbReference type="NCBI Taxonomy" id="109634"/>
    <lineage>
        <taxon>Eukaryota</taxon>
        <taxon>Fungi</taxon>
        <taxon>Dikarya</taxon>
        <taxon>Basidiomycota</taxon>
        <taxon>Agaricomycotina</taxon>
        <taxon>Agaricomycetes</taxon>
        <taxon>Agaricomycetidae</taxon>
        <taxon>Agaricales</taxon>
        <taxon>Agaricineae</taxon>
        <taxon>Hymenogastraceae</taxon>
        <taxon>Gymnopilus</taxon>
    </lineage>
</organism>
<keyword evidence="3" id="KW-1185">Reference proteome</keyword>
<reference evidence="2" key="1">
    <citation type="submission" date="2020-11" db="EMBL/GenBank/DDBJ databases">
        <authorList>
            <consortium name="DOE Joint Genome Institute"/>
            <person name="Ahrendt S."/>
            <person name="Riley R."/>
            <person name="Andreopoulos W."/>
            <person name="LaButti K."/>
            <person name="Pangilinan J."/>
            <person name="Ruiz-duenas F.J."/>
            <person name="Barrasa J.M."/>
            <person name="Sanchez-Garcia M."/>
            <person name="Camarero S."/>
            <person name="Miyauchi S."/>
            <person name="Serrano A."/>
            <person name="Linde D."/>
            <person name="Babiker R."/>
            <person name="Drula E."/>
            <person name="Ayuso-Fernandez I."/>
            <person name="Pacheco R."/>
            <person name="Padilla G."/>
            <person name="Ferreira P."/>
            <person name="Barriuso J."/>
            <person name="Kellner H."/>
            <person name="Castanera R."/>
            <person name="Alfaro M."/>
            <person name="Ramirez L."/>
            <person name="Pisabarro A.G."/>
            <person name="Kuo A."/>
            <person name="Tritt A."/>
            <person name="Lipzen A."/>
            <person name="He G."/>
            <person name="Yan M."/>
            <person name="Ng V."/>
            <person name="Cullen D."/>
            <person name="Martin F."/>
            <person name="Rosso M.-N."/>
            <person name="Henrissat B."/>
            <person name="Hibbett D."/>
            <person name="Martinez A.T."/>
            <person name="Grigoriev I.V."/>
        </authorList>
    </citation>
    <scope>NUCLEOTIDE SEQUENCE</scope>
    <source>
        <strain evidence="2">AH 44721</strain>
    </source>
</reference>
<feature type="domain" description="DUF6589" evidence="1">
    <location>
        <begin position="122"/>
        <end position="328"/>
    </location>
</feature>
<dbReference type="AlphaFoldDB" id="A0A9P5TF88"/>
<gene>
    <name evidence="2" type="ORF">CPB84DRAFT_1818522</name>
</gene>
<proteinExistence type="predicted"/>